<dbReference type="InterPro" id="IPR009061">
    <property type="entry name" value="DNA-bd_dom_put_sf"/>
</dbReference>
<dbReference type="InterPro" id="IPR000551">
    <property type="entry name" value="MerR-type_HTH_dom"/>
</dbReference>
<keyword evidence="2" id="KW-0805">Transcription regulation</keyword>
<accession>A0AAW5JZ90</accession>
<evidence type="ECO:0000259" key="5">
    <source>
        <dbReference type="PROSITE" id="PS50937"/>
    </source>
</evidence>
<organism evidence="6 7">
    <name type="scientific">Cloacibacillus evryensis</name>
    <dbReference type="NCBI Taxonomy" id="508460"/>
    <lineage>
        <taxon>Bacteria</taxon>
        <taxon>Thermotogati</taxon>
        <taxon>Synergistota</taxon>
        <taxon>Synergistia</taxon>
        <taxon>Synergistales</taxon>
        <taxon>Synergistaceae</taxon>
        <taxon>Cloacibacillus</taxon>
    </lineage>
</organism>
<dbReference type="EMBL" id="JANFYT010000002">
    <property type="protein sequence ID" value="MCQ4813047.1"/>
    <property type="molecule type" value="Genomic_DNA"/>
</dbReference>
<keyword evidence="7" id="KW-1185">Reference proteome</keyword>
<evidence type="ECO:0000256" key="2">
    <source>
        <dbReference type="ARBA" id="ARBA00023015"/>
    </source>
</evidence>
<keyword evidence="3" id="KW-0238">DNA-binding</keyword>
<dbReference type="RefSeq" id="WP_008712899.1">
    <property type="nucleotide sequence ID" value="NZ_CABKQM010000008.1"/>
</dbReference>
<feature type="domain" description="HTH merR-type" evidence="5">
    <location>
        <begin position="5"/>
        <end position="75"/>
    </location>
</feature>
<evidence type="ECO:0000256" key="4">
    <source>
        <dbReference type="ARBA" id="ARBA00023163"/>
    </source>
</evidence>
<evidence type="ECO:0000313" key="7">
    <source>
        <dbReference type="Proteomes" id="UP001205919"/>
    </source>
</evidence>
<protein>
    <submittedName>
        <fullName evidence="6">MerR family transcriptional regulator</fullName>
    </submittedName>
</protein>
<dbReference type="Gene3D" id="1.10.1660.10">
    <property type="match status" value="1"/>
</dbReference>
<gene>
    <name evidence="6" type="ORF">NE630_01260</name>
</gene>
<dbReference type="InterPro" id="IPR047057">
    <property type="entry name" value="MerR_fam"/>
</dbReference>
<dbReference type="Proteomes" id="UP001205919">
    <property type="component" value="Unassembled WGS sequence"/>
</dbReference>
<dbReference type="PANTHER" id="PTHR30204:SF69">
    <property type="entry name" value="MERR-FAMILY TRANSCRIPTIONAL REGULATOR"/>
    <property type="match status" value="1"/>
</dbReference>
<keyword evidence="1" id="KW-0678">Repressor</keyword>
<dbReference type="PROSITE" id="PS50937">
    <property type="entry name" value="HTH_MERR_2"/>
    <property type="match status" value="1"/>
</dbReference>
<evidence type="ECO:0000256" key="3">
    <source>
        <dbReference type="ARBA" id="ARBA00023125"/>
    </source>
</evidence>
<dbReference type="Pfam" id="PF13411">
    <property type="entry name" value="MerR_1"/>
    <property type="match status" value="1"/>
</dbReference>
<reference evidence="6 7" key="1">
    <citation type="submission" date="2022-06" db="EMBL/GenBank/DDBJ databases">
        <title>Isolation of gut microbiota from human fecal samples.</title>
        <authorList>
            <person name="Pamer E.G."/>
            <person name="Barat B."/>
            <person name="Waligurski E."/>
            <person name="Medina S."/>
            <person name="Paddock L."/>
            <person name="Mostad J."/>
        </authorList>
    </citation>
    <scope>NUCLEOTIDE SEQUENCE [LARGE SCALE GENOMIC DNA]</scope>
    <source>
        <strain evidence="6 7">DFI.9.90</strain>
    </source>
</reference>
<sequence>MDFQRLTIGQMAKLNHISEQTLRLYAREGLLTPHTVDGRSGYRYYHIMQSARLDMIQYMKSYGMTLKEVKEYLDRSDAKGILEMLAKQSGAIDGQIRALERSKRAIARTMENYRRYEALPKDDLIFIEYIPERRIYCYPSQRNFFETDSAGYEFMLRELKEDLIASDLPITYFCNVGTVMRRGRLLSGNFYANEVFLFVDEEIGERCELLPGGLYCCLCSDDCLDETGNARRLLAEIKERGFRLNGDYICEVILDFPVFDTESRKMFYKIQIPIQVK</sequence>
<dbReference type="PANTHER" id="PTHR30204">
    <property type="entry name" value="REDOX-CYCLING DRUG-SENSING TRANSCRIPTIONAL ACTIVATOR SOXR"/>
    <property type="match status" value="1"/>
</dbReference>
<dbReference type="AlphaFoldDB" id="A0AAW5JZ90"/>
<comment type="caution">
    <text evidence="6">The sequence shown here is derived from an EMBL/GenBank/DDBJ whole genome shotgun (WGS) entry which is preliminary data.</text>
</comment>
<proteinExistence type="predicted"/>
<name>A0AAW5JZ90_9BACT</name>
<evidence type="ECO:0000313" key="6">
    <source>
        <dbReference type="EMBL" id="MCQ4813047.1"/>
    </source>
</evidence>
<dbReference type="SMART" id="SM00422">
    <property type="entry name" value="HTH_MERR"/>
    <property type="match status" value="1"/>
</dbReference>
<dbReference type="GO" id="GO:0003700">
    <property type="term" value="F:DNA-binding transcription factor activity"/>
    <property type="evidence" value="ECO:0007669"/>
    <property type="project" value="InterPro"/>
</dbReference>
<evidence type="ECO:0000256" key="1">
    <source>
        <dbReference type="ARBA" id="ARBA00022491"/>
    </source>
</evidence>
<dbReference type="SUPFAM" id="SSF46955">
    <property type="entry name" value="Putative DNA-binding domain"/>
    <property type="match status" value="1"/>
</dbReference>
<dbReference type="GO" id="GO:0003677">
    <property type="term" value="F:DNA binding"/>
    <property type="evidence" value="ECO:0007669"/>
    <property type="project" value="UniProtKB-KW"/>
</dbReference>
<keyword evidence="4" id="KW-0804">Transcription</keyword>